<dbReference type="SUPFAM" id="SSF55120">
    <property type="entry name" value="Pseudouridine synthase"/>
    <property type="match status" value="1"/>
</dbReference>
<feature type="active site" description="Nucleophile" evidence="5">
    <location>
        <position position="46"/>
    </location>
</feature>
<evidence type="ECO:0000256" key="2">
    <source>
        <dbReference type="ARBA" id="ARBA00005642"/>
    </source>
</evidence>
<dbReference type="AlphaFoldDB" id="A0A3P3XU30"/>
<evidence type="ECO:0000256" key="5">
    <source>
        <dbReference type="HAMAP-Rule" id="MF_01080"/>
    </source>
</evidence>
<dbReference type="PANTHER" id="PTHR13767">
    <property type="entry name" value="TRNA-PSEUDOURIDINE SYNTHASE"/>
    <property type="match status" value="1"/>
</dbReference>
<evidence type="ECO:0000313" key="7">
    <source>
        <dbReference type="EMBL" id="SLM19594.1"/>
    </source>
</evidence>
<dbReference type="Pfam" id="PF01509">
    <property type="entry name" value="TruB_N"/>
    <property type="match status" value="1"/>
</dbReference>
<name>A0A3P3XU30_9SPIR</name>
<sequence>MQRGGFFLVGKPAGPTSNRVLQDIRRSFLNEPGFRGLKFGHAGTLDSFASGLLVVLVGRMTRLTPWFMHQAKEYEAVFRFGEETDTLDPLGKVIAAARTPTLSELENVLPEFRGSIYQIPPSYSAVHVDGRRSYKIAKSGEIPQLSPRPVSIDKLELRTFEGNEASFTIRCSSGTYVRSLARDIARACGSRAFVQALRRTRIGQFDVAAACSPLGCTVARLCEFTPDIARDIGLGTGILHKEFFIQFQHGSLLPTEAVTLRHRGTSVVALFTEGGAFIGLVEKREEEWGARMVAAEELQQ</sequence>
<evidence type="ECO:0000256" key="1">
    <source>
        <dbReference type="ARBA" id="ARBA00000385"/>
    </source>
</evidence>
<dbReference type="Gene3D" id="3.30.2350.10">
    <property type="entry name" value="Pseudouridine synthase"/>
    <property type="match status" value="1"/>
</dbReference>
<dbReference type="EMBL" id="FWDO01000007">
    <property type="protein sequence ID" value="SLM19594.1"/>
    <property type="molecule type" value="Genomic_DNA"/>
</dbReference>
<evidence type="ECO:0000256" key="4">
    <source>
        <dbReference type="ARBA" id="ARBA00023235"/>
    </source>
</evidence>
<keyword evidence="4 5" id="KW-0413">Isomerase</keyword>
<evidence type="ECO:0000256" key="3">
    <source>
        <dbReference type="ARBA" id="ARBA00022694"/>
    </source>
</evidence>
<dbReference type="GO" id="GO:0160148">
    <property type="term" value="F:tRNA pseudouridine(55) synthase activity"/>
    <property type="evidence" value="ECO:0007669"/>
    <property type="project" value="UniProtKB-EC"/>
</dbReference>
<dbReference type="PANTHER" id="PTHR13767:SF2">
    <property type="entry name" value="PSEUDOURIDYLATE SYNTHASE TRUB1"/>
    <property type="match status" value="1"/>
</dbReference>
<dbReference type="InterPro" id="IPR014780">
    <property type="entry name" value="tRNA_psdUridine_synth_TruB"/>
</dbReference>
<reference evidence="7" key="1">
    <citation type="submission" date="2017-02" db="EMBL/GenBank/DDBJ databases">
        <authorList>
            <person name="Regsiter A."/>
            <person name="William W."/>
        </authorList>
    </citation>
    <scope>NUCLEOTIDE SEQUENCE</scope>
    <source>
        <strain evidence="7">BdmA 4</strain>
    </source>
</reference>
<comment type="similarity">
    <text evidence="2 5">Belongs to the pseudouridine synthase TruB family. Type 1 subfamily.</text>
</comment>
<dbReference type="CDD" id="cd02573">
    <property type="entry name" value="PseudoU_synth_EcTruB"/>
    <property type="match status" value="1"/>
</dbReference>
<protein>
    <recommendedName>
        <fullName evidence="5">tRNA pseudouridine synthase B</fullName>
        <ecNumber evidence="5">5.4.99.25</ecNumber>
    </recommendedName>
    <alternativeName>
        <fullName evidence="5">tRNA pseudouridine(55) synthase</fullName>
        <shortName evidence="5">Psi55 synthase</shortName>
    </alternativeName>
    <alternativeName>
        <fullName evidence="5">tRNA pseudouridylate synthase</fullName>
    </alternativeName>
    <alternativeName>
        <fullName evidence="5">tRNA-uridine isomerase</fullName>
    </alternativeName>
</protein>
<proteinExistence type="inferred from homology"/>
<accession>A0A3P3XU30</accession>
<gene>
    <name evidence="5 7" type="primary">truB</name>
    <name evidence="7" type="ORF">SPIRO4BDMA_70016</name>
</gene>
<comment type="catalytic activity">
    <reaction evidence="1 5">
        <text>uridine(55) in tRNA = pseudouridine(55) in tRNA</text>
        <dbReference type="Rhea" id="RHEA:42532"/>
        <dbReference type="Rhea" id="RHEA-COMP:10101"/>
        <dbReference type="Rhea" id="RHEA-COMP:10102"/>
        <dbReference type="ChEBI" id="CHEBI:65314"/>
        <dbReference type="ChEBI" id="CHEBI:65315"/>
        <dbReference type="EC" id="5.4.99.25"/>
    </reaction>
</comment>
<organism evidence="7">
    <name type="scientific">uncultured spirochete</name>
    <dbReference type="NCBI Taxonomy" id="156406"/>
    <lineage>
        <taxon>Bacteria</taxon>
        <taxon>Pseudomonadati</taxon>
        <taxon>Spirochaetota</taxon>
        <taxon>Spirochaetia</taxon>
        <taxon>Spirochaetales</taxon>
        <taxon>environmental samples</taxon>
    </lineage>
</organism>
<dbReference type="InterPro" id="IPR020103">
    <property type="entry name" value="PsdUridine_synth_cat_dom_sf"/>
</dbReference>
<dbReference type="NCBIfam" id="TIGR00431">
    <property type="entry name" value="TruB"/>
    <property type="match status" value="1"/>
</dbReference>
<dbReference type="EC" id="5.4.99.25" evidence="5"/>
<dbReference type="HAMAP" id="MF_01080">
    <property type="entry name" value="TruB_bact"/>
    <property type="match status" value="1"/>
</dbReference>
<comment type="function">
    <text evidence="5">Responsible for synthesis of pseudouridine from uracil-55 in the psi GC loop of transfer RNAs.</text>
</comment>
<dbReference type="InterPro" id="IPR002501">
    <property type="entry name" value="PsdUridine_synth_N"/>
</dbReference>
<evidence type="ECO:0000259" key="6">
    <source>
        <dbReference type="Pfam" id="PF01509"/>
    </source>
</evidence>
<dbReference type="GO" id="GO:1990481">
    <property type="term" value="P:mRNA pseudouridine synthesis"/>
    <property type="evidence" value="ECO:0007669"/>
    <property type="project" value="TreeGrafter"/>
</dbReference>
<feature type="domain" description="Pseudouridine synthase II N-terminal" evidence="6">
    <location>
        <begin position="38"/>
        <end position="177"/>
    </location>
</feature>
<dbReference type="GO" id="GO:0031119">
    <property type="term" value="P:tRNA pseudouridine synthesis"/>
    <property type="evidence" value="ECO:0007669"/>
    <property type="project" value="UniProtKB-UniRule"/>
</dbReference>
<dbReference type="GO" id="GO:0003723">
    <property type="term" value="F:RNA binding"/>
    <property type="evidence" value="ECO:0007669"/>
    <property type="project" value="InterPro"/>
</dbReference>
<keyword evidence="3 5" id="KW-0819">tRNA processing</keyword>